<evidence type="ECO:0000313" key="2">
    <source>
        <dbReference type="EMBL" id="RYT82558.1"/>
    </source>
</evidence>
<dbReference type="Proteomes" id="UP000291191">
    <property type="component" value="Unassembled WGS sequence"/>
</dbReference>
<sequence>MKPFHSLLQMIDTLHTEEDFREYLEDMRWHGEPVCPHCGSISKYHYKLTQKGEFKGLYKCKDCRERFTVRIGTMFEDSNLPLKKWFYAIFLFLSHKKGISSCQLARDIHVTQKTAWFMLHCIRHNIKDDDATFDDMTQMDETYMGGKSRSHGNGTQGRSLKEKTPIFGMVSDGLVYAQVVPNVQKTTLYPIIKERVRKGSTIITDELNVYNALGKDYEHKTIPHKQHIYALNGFHTNSIEGFWSHIKRGISGIKGIYHLASKKHLSKYCKEFVFRYNTRKQTDGERFNDFLQSFTERLYYGELLMKPEWAWESN</sequence>
<name>A0A4Q5HI62_9BACE</name>
<protein>
    <submittedName>
        <fullName evidence="2">IS1595 family transposase</fullName>
    </submittedName>
</protein>
<dbReference type="OrthoDB" id="9783459at2"/>
<keyword evidence="3" id="KW-1185">Reference proteome</keyword>
<dbReference type="InterPro" id="IPR053164">
    <property type="entry name" value="IS1016-like_transposase"/>
</dbReference>
<evidence type="ECO:0000313" key="3">
    <source>
        <dbReference type="Proteomes" id="UP000291191"/>
    </source>
</evidence>
<dbReference type="AlphaFoldDB" id="A0A4Q5HI62"/>
<proteinExistence type="predicted"/>
<dbReference type="InterPro" id="IPR024442">
    <property type="entry name" value="Transposase_Zn_ribbon"/>
</dbReference>
<organism evidence="2 3">
    <name type="scientific">Bacteroides intestinalis</name>
    <dbReference type="NCBI Taxonomy" id="329854"/>
    <lineage>
        <taxon>Bacteria</taxon>
        <taxon>Pseudomonadati</taxon>
        <taxon>Bacteroidota</taxon>
        <taxon>Bacteroidia</taxon>
        <taxon>Bacteroidales</taxon>
        <taxon>Bacteroidaceae</taxon>
        <taxon>Bacteroides</taxon>
    </lineage>
</organism>
<dbReference type="InterPro" id="IPR024445">
    <property type="entry name" value="Tnp_ISXO2-like"/>
</dbReference>
<feature type="domain" description="ISXO2-like transposase" evidence="1">
    <location>
        <begin position="132"/>
        <end position="277"/>
    </location>
</feature>
<comment type="caution">
    <text evidence="2">The sequence shown here is derived from an EMBL/GenBank/DDBJ whole genome shotgun (WGS) entry which is preliminary data.</text>
</comment>
<dbReference type="EMBL" id="RCXO01000002">
    <property type="protein sequence ID" value="RYT82558.1"/>
    <property type="molecule type" value="Genomic_DNA"/>
</dbReference>
<dbReference type="RefSeq" id="WP_130069739.1">
    <property type="nucleotide sequence ID" value="NZ_RCXO01000002.1"/>
</dbReference>
<dbReference type="Pfam" id="PF12762">
    <property type="entry name" value="DDE_Tnp_IS1595"/>
    <property type="match status" value="1"/>
</dbReference>
<dbReference type="PANTHER" id="PTHR47163">
    <property type="entry name" value="DDE_TNP_IS1595 DOMAIN-CONTAINING PROTEIN"/>
    <property type="match status" value="1"/>
</dbReference>
<dbReference type="PANTHER" id="PTHR47163:SF2">
    <property type="entry name" value="SI:DKEY-17M8.2"/>
    <property type="match status" value="1"/>
</dbReference>
<accession>A0A4Q5HI62</accession>
<dbReference type="Pfam" id="PF12760">
    <property type="entry name" value="Zn_ribbon_IS1595"/>
    <property type="match status" value="1"/>
</dbReference>
<dbReference type="NCBIfam" id="NF033547">
    <property type="entry name" value="transpos_IS1595"/>
    <property type="match status" value="1"/>
</dbReference>
<reference evidence="2 3" key="1">
    <citation type="journal article" date="2019" name="Science, e1252229">
        <title>Invertible promoters mediate bacterial phase variation, antibiotic resistance, and host adaptation in the gut.</title>
        <authorList>
            <person name="Jiang X."/>
            <person name="Hall A.B."/>
            <person name="Arthur T.D."/>
            <person name="Plichta D.R."/>
            <person name="Covington C.T."/>
            <person name="Poyet M."/>
            <person name="Crothers J."/>
            <person name="Moses P.L."/>
            <person name="Tolonen A.C."/>
            <person name="Vlamakis H."/>
            <person name="Alm E.J."/>
            <person name="Xavier R.J."/>
        </authorList>
    </citation>
    <scope>NUCLEOTIDE SEQUENCE [LARGE SCALE GENOMIC DNA]</scope>
    <source>
        <strain evidence="3">bf_0095</strain>
    </source>
</reference>
<evidence type="ECO:0000259" key="1">
    <source>
        <dbReference type="SMART" id="SM01126"/>
    </source>
</evidence>
<gene>
    <name evidence="2" type="ORF">EAJ06_02830</name>
</gene>
<dbReference type="SMART" id="SM01126">
    <property type="entry name" value="DDE_Tnp_IS1595"/>
    <property type="match status" value="1"/>
</dbReference>